<evidence type="ECO:0000256" key="2">
    <source>
        <dbReference type="ARBA" id="ARBA00022692"/>
    </source>
</evidence>
<evidence type="ECO:0000256" key="3">
    <source>
        <dbReference type="ARBA" id="ARBA00022989"/>
    </source>
</evidence>
<name>A0ABR3Z4X9_9PEZI</name>
<feature type="compositionally biased region" description="Basic and acidic residues" evidence="5">
    <location>
        <begin position="594"/>
        <end position="609"/>
    </location>
</feature>
<feature type="transmembrane region" description="Helical" evidence="6">
    <location>
        <begin position="376"/>
        <end position="396"/>
    </location>
</feature>
<feature type="transmembrane region" description="Helical" evidence="6">
    <location>
        <begin position="344"/>
        <end position="364"/>
    </location>
</feature>
<keyword evidence="2 6" id="KW-0812">Transmembrane</keyword>
<evidence type="ECO:0000313" key="8">
    <source>
        <dbReference type="EMBL" id="KAL1895608.1"/>
    </source>
</evidence>
<protein>
    <recommendedName>
        <fullName evidence="7">Major facilitator superfamily (MFS) profile domain-containing protein</fullName>
    </recommendedName>
</protein>
<feature type="domain" description="Major facilitator superfamily (MFS) profile" evidence="7">
    <location>
        <begin position="64"/>
        <end position="568"/>
    </location>
</feature>
<feature type="transmembrane region" description="Helical" evidence="6">
    <location>
        <begin position="432"/>
        <end position="452"/>
    </location>
</feature>
<feature type="transmembrane region" description="Helical" evidence="6">
    <location>
        <begin position="545"/>
        <end position="563"/>
    </location>
</feature>
<feature type="transmembrane region" description="Helical" evidence="6">
    <location>
        <begin position="214"/>
        <end position="237"/>
    </location>
</feature>
<dbReference type="CDD" id="cd17502">
    <property type="entry name" value="MFS_Azr1_MDR_like"/>
    <property type="match status" value="1"/>
</dbReference>
<dbReference type="Gene3D" id="1.20.1250.20">
    <property type="entry name" value="MFS general substrate transporter like domains"/>
    <property type="match status" value="2"/>
</dbReference>
<keyword evidence="4 6" id="KW-0472">Membrane</keyword>
<feature type="region of interest" description="Disordered" evidence="5">
    <location>
        <begin position="1"/>
        <end position="52"/>
    </location>
</feature>
<dbReference type="Proteomes" id="UP001583186">
    <property type="component" value="Unassembled WGS sequence"/>
</dbReference>
<reference evidence="8 9" key="1">
    <citation type="journal article" date="2024" name="IMA Fungus">
        <title>IMA Genome - F19 : A genome assembly and annotation guide to empower mycologists, including annotated draft genome sequences of Ceratocystis pirilliformis, Diaporthe australafricana, Fusarium ophioides, Paecilomyces lecythidis, and Sporothrix stenoceras.</title>
        <authorList>
            <person name="Aylward J."/>
            <person name="Wilson A.M."/>
            <person name="Visagie C.M."/>
            <person name="Spraker J."/>
            <person name="Barnes I."/>
            <person name="Buitendag C."/>
            <person name="Ceriani C."/>
            <person name="Del Mar Angel L."/>
            <person name="du Plessis D."/>
            <person name="Fuchs T."/>
            <person name="Gasser K."/>
            <person name="Kramer D."/>
            <person name="Li W."/>
            <person name="Munsamy K."/>
            <person name="Piso A."/>
            <person name="Price J.L."/>
            <person name="Sonnekus B."/>
            <person name="Thomas C."/>
            <person name="van der Nest A."/>
            <person name="van Dijk A."/>
            <person name="van Heerden A."/>
            <person name="van Vuuren N."/>
            <person name="Yilmaz N."/>
            <person name="Duong T.A."/>
            <person name="van der Merwe N.A."/>
            <person name="Wingfield M.J."/>
            <person name="Wingfield B.D."/>
        </authorList>
    </citation>
    <scope>NUCLEOTIDE SEQUENCE [LARGE SCALE GENOMIC DNA]</scope>
    <source>
        <strain evidence="8 9">CMW 5346</strain>
    </source>
</reference>
<comment type="subcellular location">
    <subcellularLocation>
        <location evidence="1">Membrane</location>
        <topology evidence="1">Multi-pass membrane protein</topology>
    </subcellularLocation>
</comment>
<dbReference type="PANTHER" id="PTHR23501">
    <property type="entry name" value="MAJOR FACILITATOR SUPERFAMILY"/>
    <property type="match status" value="1"/>
</dbReference>
<feature type="transmembrane region" description="Helical" evidence="6">
    <location>
        <begin position="300"/>
        <end position="323"/>
    </location>
</feature>
<proteinExistence type="predicted"/>
<feature type="compositionally biased region" description="Polar residues" evidence="5">
    <location>
        <begin position="33"/>
        <end position="51"/>
    </location>
</feature>
<keyword evidence="3 6" id="KW-1133">Transmembrane helix</keyword>
<accession>A0ABR3Z4X9</accession>
<dbReference type="PROSITE" id="PS50850">
    <property type="entry name" value="MFS"/>
    <property type="match status" value="1"/>
</dbReference>
<feature type="transmembrane region" description="Helical" evidence="6">
    <location>
        <begin position="61"/>
        <end position="87"/>
    </location>
</feature>
<gene>
    <name evidence="8" type="ORF">Sste5346_005077</name>
</gene>
<dbReference type="InterPro" id="IPR036259">
    <property type="entry name" value="MFS_trans_sf"/>
</dbReference>
<feature type="transmembrane region" description="Helical" evidence="6">
    <location>
        <begin position="187"/>
        <end position="208"/>
    </location>
</feature>
<evidence type="ECO:0000256" key="6">
    <source>
        <dbReference type="SAM" id="Phobius"/>
    </source>
</evidence>
<feature type="compositionally biased region" description="Low complexity" evidence="5">
    <location>
        <begin position="22"/>
        <end position="32"/>
    </location>
</feature>
<keyword evidence="9" id="KW-1185">Reference proteome</keyword>
<feature type="compositionally biased region" description="Acidic residues" evidence="5">
    <location>
        <begin position="610"/>
        <end position="619"/>
    </location>
</feature>
<feature type="region of interest" description="Disordered" evidence="5">
    <location>
        <begin position="586"/>
        <end position="656"/>
    </location>
</feature>
<sequence length="656" mass="69632">MFSKKDRQPLPSADGTAPPQPVTTTVTQPATTEAKSATDSQPLQRTQTAATENDHPHGLKLLSVMVAIFLAIFCVAIDRTIIATAIPKITVEFDSLQDIGWYGSSYLLTAASFQLSFGRMYAEFSIKWVFLAALLLFEVGSILCAAAPNSPALIVGRAIAGLGSAGIASGGLTIIGRVLPLHRRPMFTGAMGAAMGISQVIGPTIGGAFADHVSWRWCFWINLPIAGVAIPVVVFFLNVPKLPPPPTAAGAPAPVPLKEMTIPQILRRFDLVGTILIIPSIVSLLLALEWAGTTYAWNSWRIILLLVVFAVCFAGWATVQFLAGDAATLPLRMIKQRSLAAAMVYMFFVMGFMYPLTYYIPVWFQAVKDVSAQQSGVNILAMTVPTAICAVTAGFLTSAMGYYNPLMLTNTVLGSLACGLITRFTVDTSTGYWIGSLVVFGIGLGFGGQQALMVPQTVLKGRDIALGTSAMIFWQTISGTIFLSVAQNLFADHLVDELQKRAPGVDAQFVVASGASDVQATMSKVYSPAQVTEIVASYAAALQKVFLLSLILACLTVLGSASLEWKNVNKGKKAAAAAKAAAEAAAKGETPAADTKDVEAAPADNKETTTIDDGEETELNDLHSHSHSHTNTLREEEATVTLEANAGAALPTDRKE</sequence>
<evidence type="ECO:0000256" key="4">
    <source>
        <dbReference type="ARBA" id="ARBA00023136"/>
    </source>
</evidence>
<feature type="transmembrane region" description="Helical" evidence="6">
    <location>
        <begin position="464"/>
        <end position="486"/>
    </location>
</feature>
<feature type="transmembrane region" description="Helical" evidence="6">
    <location>
        <begin position="269"/>
        <end position="288"/>
    </location>
</feature>
<comment type="caution">
    <text evidence="8">The sequence shown here is derived from an EMBL/GenBank/DDBJ whole genome shotgun (WGS) entry which is preliminary data.</text>
</comment>
<evidence type="ECO:0000259" key="7">
    <source>
        <dbReference type="PROSITE" id="PS50850"/>
    </source>
</evidence>
<feature type="transmembrane region" description="Helical" evidence="6">
    <location>
        <begin position="154"/>
        <end position="175"/>
    </location>
</feature>
<evidence type="ECO:0000256" key="5">
    <source>
        <dbReference type="SAM" id="MobiDB-lite"/>
    </source>
</evidence>
<evidence type="ECO:0000256" key="1">
    <source>
        <dbReference type="ARBA" id="ARBA00004141"/>
    </source>
</evidence>
<dbReference type="SUPFAM" id="SSF103473">
    <property type="entry name" value="MFS general substrate transporter"/>
    <property type="match status" value="1"/>
</dbReference>
<dbReference type="InterPro" id="IPR020846">
    <property type="entry name" value="MFS_dom"/>
</dbReference>
<organism evidence="8 9">
    <name type="scientific">Sporothrix stenoceras</name>
    <dbReference type="NCBI Taxonomy" id="5173"/>
    <lineage>
        <taxon>Eukaryota</taxon>
        <taxon>Fungi</taxon>
        <taxon>Dikarya</taxon>
        <taxon>Ascomycota</taxon>
        <taxon>Pezizomycotina</taxon>
        <taxon>Sordariomycetes</taxon>
        <taxon>Sordariomycetidae</taxon>
        <taxon>Ophiostomatales</taxon>
        <taxon>Ophiostomataceae</taxon>
        <taxon>Sporothrix</taxon>
    </lineage>
</organism>
<dbReference type="EMBL" id="JAWCUI010000026">
    <property type="protein sequence ID" value="KAL1895608.1"/>
    <property type="molecule type" value="Genomic_DNA"/>
</dbReference>
<dbReference type="PANTHER" id="PTHR23501:SF201">
    <property type="entry name" value="MFS AFLATOXIN EFFLUX PUMP"/>
    <property type="match status" value="1"/>
</dbReference>
<feature type="transmembrane region" description="Helical" evidence="6">
    <location>
        <begin position="129"/>
        <end position="148"/>
    </location>
</feature>
<evidence type="ECO:0000313" key="9">
    <source>
        <dbReference type="Proteomes" id="UP001583186"/>
    </source>
</evidence>
<dbReference type="InterPro" id="IPR011701">
    <property type="entry name" value="MFS"/>
</dbReference>
<dbReference type="Pfam" id="PF07690">
    <property type="entry name" value="MFS_1"/>
    <property type="match status" value="1"/>
</dbReference>